<dbReference type="EMBL" id="MU275873">
    <property type="protein sequence ID" value="KAI0049445.1"/>
    <property type="molecule type" value="Genomic_DNA"/>
</dbReference>
<organism evidence="1 2">
    <name type="scientific">Auriscalpium vulgare</name>
    <dbReference type="NCBI Taxonomy" id="40419"/>
    <lineage>
        <taxon>Eukaryota</taxon>
        <taxon>Fungi</taxon>
        <taxon>Dikarya</taxon>
        <taxon>Basidiomycota</taxon>
        <taxon>Agaricomycotina</taxon>
        <taxon>Agaricomycetes</taxon>
        <taxon>Russulales</taxon>
        <taxon>Auriscalpiaceae</taxon>
        <taxon>Auriscalpium</taxon>
    </lineage>
</organism>
<gene>
    <name evidence="1" type="ORF">FA95DRAFT_1556928</name>
</gene>
<evidence type="ECO:0000313" key="2">
    <source>
        <dbReference type="Proteomes" id="UP000814033"/>
    </source>
</evidence>
<evidence type="ECO:0000313" key="1">
    <source>
        <dbReference type="EMBL" id="KAI0049445.1"/>
    </source>
</evidence>
<comment type="caution">
    <text evidence="1">The sequence shown here is derived from an EMBL/GenBank/DDBJ whole genome shotgun (WGS) entry which is preliminary data.</text>
</comment>
<protein>
    <submittedName>
        <fullName evidence="1">Uncharacterized protein</fullName>
    </submittedName>
</protein>
<dbReference type="Proteomes" id="UP000814033">
    <property type="component" value="Unassembled WGS sequence"/>
</dbReference>
<reference evidence="1" key="2">
    <citation type="journal article" date="2022" name="New Phytol.">
        <title>Evolutionary transition to the ectomycorrhizal habit in the genomes of a hyperdiverse lineage of mushroom-forming fungi.</title>
        <authorList>
            <person name="Looney B."/>
            <person name="Miyauchi S."/>
            <person name="Morin E."/>
            <person name="Drula E."/>
            <person name="Courty P.E."/>
            <person name="Kohler A."/>
            <person name="Kuo A."/>
            <person name="LaButti K."/>
            <person name="Pangilinan J."/>
            <person name="Lipzen A."/>
            <person name="Riley R."/>
            <person name="Andreopoulos W."/>
            <person name="He G."/>
            <person name="Johnson J."/>
            <person name="Nolan M."/>
            <person name="Tritt A."/>
            <person name="Barry K.W."/>
            <person name="Grigoriev I.V."/>
            <person name="Nagy L.G."/>
            <person name="Hibbett D."/>
            <person name="Henrissat B."/>
            <person name="Matheny P.B."/>
            <person name="Labbe J."/>
            <person name="Martin F.M."/>
        </authorList>
    </citation>
    <scope>NUCLEOTIDE SEQUENCE</scope>
    <source>
        <strain evidence="1">FP105234-sp</strain>
    </source>
</reference>
<proteinExistence type="predicted"/>
<keyword evidence="2" id="KW-1185">Reference proteome</keyword>
<accession>A0ACB8RZB8</accession>
<reference evidence="1" key="1">
    <citation type="submission" date="2021-02" db="EMBL/GenBank/DDBJ databases">
        <authorList>
            <consortium name="DOE Joint Genome Institute"/>
            <person name="Ahrendt S."/>
            <person name="Looney B.P."/>
            <person name="Miyauchi S."/>
            <person name="Morin E."/>
            <person name="Drula E."/>
            <person name="Courty P.E."/>
            <person name="Chicoki N."/>
            <person name="Fauchery L."/>
            <person name="Kohler A."/>
            <person name="Kuo A."/>
            <person name="Labutti K."/>
            <person name="Pangilinan J."/>
            <person name="Lipzen A."/>
            <person name="Riley R."/>
            <person name="Andreopoulos W."/>
            <person name="He G."/>
            <person name="Johnson J."/>
            <person name="Barry K.W."/>
            <person name="Grigoriev I.V."/>
            <person name="Nagy L."/>
            <person name="Hibbett D."/>
            <person name="Henrissat B."/>
            <person name="Matheny P.B."/>
            <person name="Labbe J."/>
            <person name="Martin F."/>
        </authorList>
    </citation>
    <scope>NUCLEOTIDE SEQUENCE</scope>
    <source>
        <strain evidence="1">FP105234-sp</strain>
    </source>
</reference>
<sequence>MADGPPSILTLPVEITVKIFEILDFQDILRCAAVCRHFKDIIEASTLLQYNVALAANGSQDGPACDMTTIERMQRLQTYSAAWRELKYTHRTEVTLGTWGNVYGATIRNGVLAWSRDDGLLLFTQLPSRSRRIARRDWSQPVGFYARECAIDPSQDVLVLVGTPNIDDVHPWFMQFRSLTSGESHPLAAPIPDIVGSLLPTGFLIGTITPRVIGDLLAFLVQARDSQPDYLIIWNWKSGEIRKIITGRHICRFAFISPSLILITATQVTSNAVDPDNTSEPCLLVYDLQEDGREAQPTIVLGLPRLAPRLQVNNIIVHCDPVPMPPSTALRVPFGLSQAQRLLIVSYTIYDRHDHEPITHFIPLSTILSYSTAPRPYEAHSGLAFIPWEKWAAWPSARTRLERGNVNVDSPVSGMRFITPLKRNSDGEWATRIWDFNPHRLRMLQRAPQAQLDSPDVVIEGRQDDGLRPRDFFLNGSVNADLSFVMREVAFPHSVLPSPTSTPAAGITEDAIVVFSDFKSRDAVAYVYDF</sequence>
<name>A0ACB8RZB8_9AGAM</name>